<keyword evidence="3" id="KW-1185">Reference proteome</keyword>
<feature type="region of interest" description="Disordered" evidence="1">
    <location>
        <begin position="246"/>
        <end position="266"/>
    </location>
</feature>
<dbReference type="OrthoDB" id="3189033at2759"/>
<feature type="compositionally biased region" description="Low complexity" evidence="1">
    <location>
        <begin position="109"/>
        <end position="120"/>
    </location>
</feature>
<evidence type="ECO:0000313" key="2">
    <source>
        <dbReference type="EMBL" id="OCL13940.1"/>
    </source>
</evidence>
<feature type="compositionally biased region" description="Low complexity" evidence="1">
    <location>
        <begin position="179"/>
        <end position="192"/>
    </location>
</feature>
<dbReference type="Proteomes" id="UP000250140">
    <property type="component" value="Unassembled WGS sequence"/>
</dbReference>
<sequence>MTSAQSPESIVYRAGSVRDVLRDNQYSHQTEENPLDHFSRRLSAHAPAHPHDEPPPPYEMADIAPQIAAIEYSCENSPQLVESPYTDLPEVVPPPRNPARIQLPPSPMLSPVSSTSTSNSALYPPPLQPRSRSRQQTQTLAGTASQAPAPATATAGTPTGTIRASKAAEAGFTLPPHPSARASSTSSITTNTTTAATTASAPLVHSRAPGQLTAYLIPLPKPRLKGVNPADIPTRFVIYTPPAAPLSKPAPGEKESHWHKTQRKWQEDVRRATIGNASAATWKGVKAKATRAIGKGVAMTKTTNLEFLDRVTDGAIWEAAPVASTTTTTTTSSSSSSNGGSGSGNGGSGIVYGSNSAPVSPSRTSTTSHHSAGRPSLTLEPPPRSPARLSIGSRPSASPGSSASSSPISSPHLRPSFSSRPDSSAGPSASPNPNPNTNPSLSSSTSPFTPSSPGPVPRPSLSASRTSTSTSRTPNSTVPTTLHLLYPPSLPLTPAQIRTEFTASLLRTRARSQRDAVLASSLLP</sequence>
<protein>
    <submittedName>
        <fullName evidence="2">Uncharacterized protein</fullName>
    </submittedName>
</protein>
<feature type="non-terminal residue" evidence="2">
    <location>
        <position position="524"/>
    </location>
</feature>
<evidence type="ECO:0000313" key="3">
    <source>
        <dbReference type="Proteomes" id="UP000250140"/>
    </source>
</evidence>
<dbReference type="EMBL" id="KV748650">
    <property type="protein sequence ID" value="OCL13940.1"/>
    <property type="molecule type" value="Genomic_DNA"/>
</dbReference>
<organism evidence="2 3">
    <name type="scientific">Glonium stellatum</name>
    <dbReference type="NCBI Taxonomy" id="574774"/>
    <lineage>
        <taxon>Eukaryota</taxon>
        <taxon>Fungi</taxon>
        <taxon>Dikarya</taxon>
        <taxon>Ascomycota</taxon>
        <taxon>Pezizomycotina</taxon>
        <taxon>Dothideomycetes</taxon>
        <taxon>Pleosporomycetidae</taxon>
        <taxon>Gloniales</taxon>
        <taxon>Gloniaceae</taxon>
        <taxon>Glonium</taxon>
    </lineage>
</organism>
<feature type="region of interest" description="Disordered" evidence="1">
    <location>
        <begin position="172"/>
        <end position="192"/>
    </location>
</feature>
<feature type="region of interest" description="Disordered" evidence="1">
    <location>
        <begin position="323"/>
        <end position="481"/>
    </location>
</feature>
<accession>A0A8E2JY59</accession>
<feature type="compositionally biased region" description="Low complexity" evidence="1">
    <location>
        <begin position="459"/>
        <end position="481"/>
    </location>
</feature>
<feature type="compositionally biased region" description="Basic and acidic residues" evidence="1">
    <location>
        <begin position="251"/>
        <end position="266"/>
    </location>
</feature>
<proteinExistence type="predicted"/>
<feature type="compositionally biased region" description="Low complexity" evidence="1">
    <location>
        <begin position="356"/>
        <end position="370"/>
    </location>
</feature>
<gene>
    <name evidence="2" type="ORF">AOQ84DRAFT_75503</name>
</gene>
<feature type="region of interest" description="Disordered" evidence="1">
    <location>
        <begin position="80"/>
        <end position="159"/>
    </location>
</feature>
<feature type="compositionally biased region" description="Low complexity" evidence="1">
    <location>
        <begin position="324"/>
        <end position="338"/>
    </location>
</feature>
<feature type="compositionally biased region" description="Low complexity" evidence="1">
    <location>
        <begin position="134"/>
        <end position="159"/>
    </location>
</feature>
<name>A0A8E2JY59_9PEZI</name>
<feature type="compositionally biased region" description="Low complexity" evidence="1">
    <location>
        <begin position="437"/>
        <end position="449"/>
    </location>
</feature>
<dbReference type="AlphaFoldDB" id="A0A8E2JY59"/>
<feature type="region of interest" description="Disordered" evidence="1">
    <location>
        <begin position="1"/>
        <end position="60"/>
    </location>
</feature>
<evidence type="ECO:0000256" key="1">
    <source>
        <dbReference type="SAM" id="MobiDB-lite"/>
    </source>
</evidence>
<feature type="compositionally biased region" description="Gly residues" evidence="1">
    <location>
        <begin position="339"/>
        <end position="350"/>
    </location>
</feature>
<reference evidence="2 3" key="1">
    <citation type="journal article" date="2016" name="Nat. Commun.">
        <title>Ectomycorrhizal ecology is imprinted in the genome of the dominant symbiotic fungus Cenococcum geophilum.</title>
        <authorList>
            <consortium name="DOE Joint Genome Institute"/>
            <person name="Peter M."/>
            <person name="Kohler A."/>
            <person name="Ohm R.A."/>
            <person name="Kuo A."/>
            <person name="Krutzmann J."/>
            <person name="Morin E."/>
            <person name="Arend M."/>
            <person name="Barry K.W."/>
            <person name="Binder M."/>
            <person name="Choi C."/>
            <person name="Clum A."/>
            <person name="Copeland A."/>
            <person name="Grisel N."/>
            <person name="Haridas S."/>
            <person name="Kipfer T."/>
            <person name="LaButti K."/>
            <person name="Lindquist E."/>
            <person name="Lipzen A."/>
            <person name="Maire R."/>
            <person name="Meier B."/>
            <person name="Mihaltcheva S."/>
            <person name="Molinier V."/>
            <person name="Murat C."/>
            <person name="Poggeler S."/>
            <person name="Quandt C.A."/>
            <person name="Sperisen C."/>
            <person name="Tritt A."/>
            <person name="Tisserant E."/>
            <person name="Crous P.W."/>
            <person name="Henrissat B."/>
            <person name="Nehls U."/>
            <person name="Egli S."/>
            <person name="Spatafora J.W."/>
            <person name="Grigoriev I.V."/>
            <person name="Martin F.M."/>
        </authorList>
    </citation>
    <scope>NUCLEOTIDE SEQUENCE [LARGE SCALE GENOMIC DNA]</scope>
    <source>
        <strain evidence="2 3">CBS 207.34</strain>
    </source>
</reference>
<feature type="compositionally biased region" description="Basic and acidic residues" evidence="1">
    <location>
        <begin position="29"/>
        <end position="39"/>
    </location>
</feature>
<feature type="compositionally biased region" description="Low complexity" evidence="1">
    <location>
        <begin position="390"/>
        <end position="429"/>
    </location>
</feature>